<protein>
    <submittedName>
        <fullName evidence="1">Uncharacterized protein</fullName>
    </submittedName>
</protein>
<dbReference type="InParanoid" id="A0A0D2HR69"/>
<keyword evidence="2" id="KW-1185">Reference proteome</keyword>
<evidence type="ECO:0000313" key="2">
    <source>
        <dbReference type="Proteomes" id="UP000032233"/>
    </source>
</evidence>
<dbReference type="AlphaFoldDB" id="A0A0D2HR69"/>
<accession>A0A0D2HR69</accession>
<sequence>MAKSHDGILADRHLVSLISRVCRFAQAIMEQKLGVFLPCSSQRSRHTWLVHWAACKASPAGLAKRLFEENPAVTGSFFV</sequence>
<gene>
    <name evidence="1" type="ORF">X474_16225</name>
</gene>
<organism evidence="1 2">
    <name type="scientific">Dethiosulfatarculus sandiegensis</name>
    <dbReference type="NCBI Taxonomy" id="1429043"/>
    <lineage>
        <taxon>Bacteria</taxon>
        <taxon>Pseudomonadati</taxon>
        <taxon>Thermodesulfobacteriota</taxon>
        <taxon>Desulfarculia</taxon>
        <taxon>Desulfarculales</taxon>
        <taxon>Desulfarculaceae</taxon>
        <taxon>Dethiosulfatarculus</taxon>
    </lineage>
</organism>
<name>A0A0D2HR69_9BACT</name>
<evidence type="ECO:0000313" key="1">
    <source>
        <dbReference type="EMBL" id="KIX12993.1"/>
    </source>
</evidence>
<proteinExistence type="predicted"/>
<reference evidence="1 2" key="1">
    <citation type="submission" date="2013-11" db="EMBL/GenBank/DDBJ databases">
        <title>Metagenomic analysis of a methanogenic consortium involved in long chain n-alkane degradation.</title>
        <authorList>
            <person name="Davidova I.A."/>
            <person name="Callaghan A.V."/>
            <person name="Wawrik B."/>
            <person name="Pruitt S."/>
            <person name="Marks C."/>
            <person name="Duncan K.E."/>
            <person name="Suflita J.M."/>
        </authorList>
    </citation>
    <scope>NUCLEOTIDE SEQUENCE [LARGE SCALE GENOMIC DNA]</scope>
    <source>
        <strain evidence="1 2">SPR</strain>
    </source>
</reference>
<dbReference type="Proteomes" id="UP000032233">
    <property type="component" value="Unassembled WGS sequence"/>
</dbReference>
<dbReference type="EMBL" id="AZAC01000020">
    <property type="protein sequence ID" value="KIX12993.1"/>
    <property type="molecule type" value="Genomic_DNA"/>
</dbReference>
<comment type="caution">
    <text evidence="1">The sequence shown here is derived from an EMBL/GenBank/DDBJ whole genome shotgun (WGS) entry which is preliminary data.</text>
</comment>